<sequence>MVEVDLAQFPLPADSTGRFQIRGCVEEDGGIAEAVNCDPAFWGVYAENAEGLHMWVCDCETEAAAAKFVADLKAVHAFV</sequence>
<evidence type="ECO:0000313" key="1">
    <source>
        <dbReference type="EMBL" id="RMN13518.1"/>
    </source>
</evidence>
<reference evidence="1 2" key="1">
    <citation type="submission" date="2018-08" db="EMBL/GenBank/DDBJ databases">
        <title>Recombination of ecologically and evolutionarily significant loci maintains genetic cohesion in the Pseudomonas syringae species complex.</title>
        <authorList>
            <person name="Dillon M."/>
            <person name="Thakur S."/>
            <person name="Almeida R.N.D."/>
            <person name="Weir B.S."/>
            <person name="Guttman D.S."/>
        </authorList>
    </citation>
    <scope>NUCLEOTIDE SEQUENCE [LARGE SCALE GENOMIC DNA]</scope>
    <source>
        <strain evidence="1 2">ICMP 12341</strain>
    </source>
</reference>
<dbReference type="AlphaFoldDB" id="A0A3M3JRV6"/>
<gene>
    <name evidence="1" type="ORF">ALQ65_200006</name>
</gene>
<dbReference type="RefSeq" id="WP_122234939.1">
    <property type="nucleotide sequence ID" value="NZ_RBOV01000098.1"/>
</dbReference>
<organism evidence="1 2">
    <name type="scientific">Pseudomonas syringae pv. coriandricola</name>
    <dbReference type="NCBI Taxonomy" id="264453"/>
    <lineage>
        <taxon>Bacteria</taxon>
        <taxon>Pseudomonadati</taxon>
        <taxon>Pseudomonadota</taxon>
        <taxon>Gammaproteobacteria</taxon>
        <taxon>Pseudomonadales</taxon>
        <taxon>Pseudomonadaceae</taxon>
        <taxon>Pseudomonas</taxon>
    </lineage>
</organism>
<proteinExistence type="predicted"/>
<dbReference type="EMBL" id="RBOV01000098">
    <property type="protein sequence ID" value="RMN13518.1"/>
    <property type="molecule type" value="Genomic_DNA"/>
</dbReference>
<accession>A0A3M3JRV6</accession>
<evidence type="ECO:0000313" key="2">
    <source>
        <dbReference type="Proteomes" id="UP000271468"/>
    </source>
</evidence>
<protein>
    <submittedName>
        <fullName evidence="1">Uncharacterized protein</fullName>
    </submittedName>
</protein>
<name>A0A3M3JRV6_9PSED</name>
<dbReference type="Proteomes" id="UP000271468">
    <property type="component" value="Unassembled WGS sequence"/>
</dbReference>
<comment type="caution">
    <text evidence="1">The sequence shown here is derived from an EMBL/GenBank/DDBJ whole genome shotgun (WGS) entry which is preliminary data.</text>
</comment>